<evidence type="ECO:0000313" key="2">
    <source>
        <dbReference type="EMBL" id="KAH7034805.1"/>
    </source>
</evidence>
<sequence>MGQDRYESHHAMPSPVHPQPRLIYKAPESMSLGLSRETRAWRRLLKRPVYSVIAKGFSPSIRHSFPSRGRMTNHFFHDGFAMPTVACVPKVGPCRRGETGQ</sequence>
<organism evidence="2 3">
    <name type="scientific">Microdochium trichocladiopsis</name>
    <dbReference type="NCBI Taxonomy" id="1682393"/>
    <lineage>
        <taxon>Eukaryota</taxon>
        <taxon>Fungi</taxon>
        <taxon>Dikarya</taxon>
        <taxon>Ascomycota</taxon>
        <taxon>Pezizomycotina</taxon>
        <taxon>Sordariomycetes</taxon>
        <taxon>Xylariomycetidae</taxon>
        <taxon>Xylariales</taxon>
        <taxon>Microdochiaceae</taxon>
        <taxon>Microdochium</taxon>
    </lineage>
</organism>
<name>A0A9P8YBG1_9PEZI</name>
<dbReference type="Proteomes" id="UP000756346">
    <property type="component" value="Unassembled WGS sequence"/>
</dbReference>
<protein>
    <submittedName>
        <fullName evidence="2">Uncharacterized protein</fullName>
    </submittedName>
</protein>
<feature type="region of interest" description="Disordered" evidence="1">
    <location>
        <begin position="1"/>
        <end position="20"/>
    </location>
</feature>
<dbReference type="RefSeq" id="XP_046014898.1">
    <property type="nucleotide sequence ID" value="XM_046163445.1"/>
</dbReference>
<dbReference type="GeneID" id="70192991"/>
<dbReference type="AlphaFoldDB" id="A0A9P8YBG1"/>
<evidence type="ECO:0000256" key="1">
    <source>
        <dbReference type="SAM" id="MobiDB-lite"/>
    </source>
</evidence>
<comment type="caution">
    <text evidence="2">The sequence shown here is derived from an EMBL/GenBank/DDBJ whole genome shotgun (WGS) entry which is preliminary data.</text>
</comment>
<dbReference type="EMBL" id="JAGTJQ010000003">
    <property type="protein sequence ID" value="KAH7034805.1"/>
    <property type="molecule type" value="Genomic_DNA"/>
</dbReference>
<evidence type="ECO:0000313" key="3">
    <source>
        <dbReference type="Proteomes" id="UP000756346"/>
    </source>
</evidence>
<reference evidence="2" key="1">
    <citation type="journal article" date="2021" name="Nat. Commun.">
        <title>Genetic determinants of endophytism in the Arabidopsis root mycobiome.</title>
        <authorList>
            <person name="Mesny F."/>
            <person name="Miyauchi S."/>
            <person name="Thiergart T."/>
            <person name="Pickel B."/>
            <person name="Atanasova L."/>
            <person name="Karlsson M."/>
            <person name="Huettel B."/>
            <person name="Barry K.W."/>
            <person name="Haridas S."/>
            <person name="Chen C."/>
            <person name="Bauer D."/>
            <person name="Andreopoulos W."/>
            <person name="Pangilinan J."/>
            <person name="LaButti K."/>
            <person name="Riley R."/>
            <person name="Lipzen A."/>
            <person name="Clum A."/>
            <person name="Drula E."/>
            <person name="Henrissat B."/>
            <person name="Kohler A."/>
            <person name="Grigoriev I.V."/>
            <person name="Martin F.M."/>
            <person name="Hacquard S."/>
        </authorList>
    </citation>
    <scope>NUCLEOTIDE SEQUENCE</scope>
    <source>
        <strain evidence="2">MPI-CAGE-CH-0230</strain>
    </source>
</reference>
<keyword evidence="3" id="KW-1185">Reference proteome</keyword>
<accession>A0A9P8YBG1</accession>
<proteinExistence type="predicted"/>
<gene>
    <name evidence="2" type="ORF">B0I36DRAFT_84324</name>
</gene>
<feature type="compositionally biased region" description="Basic and acidic residues" evidence="1">
    <location>
        <begin position="1"/>
        <end position="10"/>
    </location>
</feature>